<gene>
    <name evidence="2" type="ORF">DERYTH_LOCUS20741</name>
</gene>
<feature type="non-terminal residue" evidence="2">
    <location>
        <position position="96"/>
    </location>
</feature>
<proteinExistence type="predicted"/>
<comment type="caution">
    <text evidence="2">The sequence shown here is derived from an EMBL/GenBank/DDBJ whole genome shotgun (WGS) entry which is preliminary data.</text>
</comment>
<reference evidence="2" key="1">
    <citation type="submission" date="2021-06" db="EMBL/GenBank/DDBJ databases">
        <authorList>
            <person name="Kallberg Y."/>
            <person name="Tangrot J."/>
            <person name="Rosling A."/>
        </authorList>
    </citation>
    <scope>NUCLEOTIDE SEQUENCE</scope>
    <source>
        <strain evidence="2">MA453B</strain>
    </source>
</reference>
<evidence type="ECO:0000256" key="1">
    <source>
        <dbReference type="SAM" id="MobiDB-lite"/>
    </source>
</evidence>
<name>A0A9N9JNU3_9GLOM</name>
<dbReference type="Proteomes" id="UP000789405">
    <property type="component" value="Unassembled WGS sequence"/>
</dbReference>
<feature type="compositionally biased region" description="Low complexity" evidence="1">
    <location>
        <begin position="1"/>
        <end position="23"/>
    </location>
</feature>
<dbReference type="AlphaFoldDB" id="A0A9N9JNU3"/>
<keyword evidence="3" id="KW-1185">Reference proteome</keyword>
<feature type="region of interest" description="Disordered" evidence="1">
    <location>
        <begin position="1"/>
        <end position="34"/>
    </location>
</feature>
<dbReference type="EMBL" id="CAJVPY010025001">
    <property type="protein sequence ID" value="CAG8787612.1"/>
    <property type="molecule type" value="Genomic_DNA"/>
</dbReference>
<evidence type="ECO:0000313" key="3">
    <source>
        <dbReference type="Proteomes" id="UP000789405"/>
    </source>
</evidence>
<evidence type="ECO:0000313" key="2">
    <source>
        <dbReference type="EMBL" id="CAG8787612.1"/>
    </source>
</evidence>
<protein>
    <submittedName>
        <fullName evidence="2">1332_t:CDS:1</fullName>
    </submittedName>
</protein>
<feature type="compositionally biased region" description="Basic and acidic residues" evidence="1">
    <location>
        <begin position="86"/>
        <end position="96"/>
    </location>
</feature>
<organism evidence="2 3">
    <name type="scientific">Dentiscutata erythropus</name>
    <dbReference type="NCBI Taxonomy" id="1348616"/>
    <lineage>
        <taxon>Eukaryota</taxon>
        <taxon>Fungi</taxon>
        <taxon>Fungi incertae sedis</taxon>
        <taxon>Mucoromycota</taxon>
        <taxon>Glomeromycotina</taxon>
        <taxon>Glomeromycetes</taxon>
        <taxon>Diversisporales</taxon>
        <taxon>Gigasporaceae</taxon>
        <taxon>Dentiscutata</taxon>
    </lineage>
</organism>
<sequence length="96" mass="10738">SITSSDSTSTSSFFNTSYNNSQTQPNTSSFNNNAISNSQTIKIYIIEDVTIESDHNIILLEFSILLTISSSYKQSPRKVSLWKQASSDKSKNTKYI</sequence>
<feature type="region of interest" description="Disordered" evidence="1">
    <location>
        <begin position="72"/>
        <end position="96"/>
    </location>
</feature>
<accession>A0A9N9JNU3</accession>
<feature type="compositionally biased region" description="Polar residues" evidence="1">
    <location>
        <begin position="24"/>
        <end position="34"/>
    </location>
</feature>